<dbReference type="InterPro" id="IPR002182">
    <property type="entry name" value="NB-ARC"/>
</dbReference>
<dbReference type="InterPro" id="IPR027417">
    <property type="entry name" value="P-loop_NTPase"/>
</dbReference>
<evidence type="ECO:0000313" key="6">
    <source>
        <dbReference type="RefSeq" id="XP_022743831.1"/>
    </source>
</evidence>
<dbReference type="AlphaFoldDB" id="A0A6P5YUN1"/>
<dbReference type="Gene3D" id="3.80.10.10">
    <property type="entry name" value="Ribonuclease Inhibitor"/>
    <property type="match status" value="2"/>
</dbReference>
<keyword evidence="1" id="KW-0677">Repeat</keyword>
<dbReference type="GO" id="GO:0006952">
    <property type="term" value="P:defense response"/>
    <property type="evidence" value="ECO:0007669"/>
    <property type="project" value="UniProtKB-KW"/>
</dbReference>
<dbReference type="InterPro" id="IPR036388">
    <property type="entry name" value="WH-like_DNA-bd_sf"/>
</dbReference>
<dbReference type="PANTHER" id="PTHR36766">
    <property type="entry name" value="PLANT BROAD-SPECTRUM MILDEW RESISTANCE PROTEIN RPW8"/>
    <property type="match status" value="1"/>
</dbReference>
<dbReference type="SUPFAM" id="SSF52058">
    <property type="entry name" value="L domain-like"/>
    <property type="match status" value="1"/>
</dbReference>
<dbReference type="GO" id="GO:0043531">
    <property type="term" value="F:ADP binding"/>
    <property type="evidence" value="ECO:0007669"/>
    <property type="project" value="InterPro"/>
</dbReference>
<dbReference type="Gene3D" id="1.10.10.10">
    <property type="entry name" value="Winged helix-like DNA-binding domain superfamily/Winged helix DNA-binding domain"/>
    <property type="match status" value="1"/>
</dbReference>
<evidence type="ECO:0000259" key="4">
    <source>
        <dbReference type="Pfam" id="PF23598"/>
    </source>
</evidence>
<dbReference type="Proteomes" id="UP000515121">
    <property type="component" value="Unplaced"/>
</dbReference>
<dbReference type="RefSeq" id="XP_022743831.1">
    <property type="nucleotide sequence ID" value="XM_022888096.1"/>
</dbReference>
<sequence length="407" mass="46457">MDLEQLQKAFRDCLDGKKYLLILDDVWNVNPMKWNELKQLLAEGGSGSKIVFTTRNNQIAEMMGTIPAHNLQGLYEKEALSVFLQFAFKKGEVNLSPNLVKIGEEIVKKCNGVPLVLKTLGSLLLTKTSEHDWKLVRDSEMWKLVEEQNNIFPVLKLSYDELPPHLKQCFALLSVFPKDYQRLVGRNIGSLKHLRYLDLIGNSNIKKLLNSLCKLQSLETLLLFGERIEELPKDLRYMISLRLLAVSTRQKVLSENGFEHLKSLRVLFIGNGIGREKKDDDNQDYHGGSGLRLQTLMIGGLSKLEALPQWLLLTSIDTLQNLRLGKCENLTTLSEKQDFTSLENLEIEDCPKLSSLPEQMPRLKQLETEGSPTLRERCKPEMEKDWAKIAHVSKIRIDDNEISSSKE</sequence>
<dbReference type="InterPro" id="IPR032675">
    <property type="entry name" value="LRR_dom_sf"/>
</dbReference>
<feature type="domain" description="NB-ARC" evidence="3">
    <location>
        <begin position="5"/>
        <end position="90"/>
    </location>
</feature>
<protein>
    <submittedName>
        <fullName evidence="6">Disease resistance protein RGA4</fullName>
    </submittedName>
</protein>
<evidence type="ECO:0000256" key="2">
    <source>
        <dbReference type="ARBA" id="ARBA00022821"/>
    </source>
</evidence>
<dbReference type="SUPFAM" id="SSF52540">
    <property type="entry name" value="P-loop containing nucleoside triphosphate hydrolases"/>
    <property type="match status" value="1"/>
</dbReference>
<dbReference type="Pfam" id="PF23598">
    <property type="entry name" value="LRR_14"/>
    <property type="match status" value="1"/>
</dbReference>
<dbReference type="Pfam" id="PF00931">
    <property type="entry name" value="NB-ARC"/>
    <property type="match status" value="1"/>
</dbReference>
<dbReference type="OrthoDB" id="2018467at2759"/>
<dbReference type="InterPro" id="IPR042197">
    <property type="entry name" value="Apaf_helical"/>
</dbReference>
<evidence type="ECO:0000256" key="1">
    <source>
        <dbReference type="ARBA" id="ARBA00022737"/>
    </source>
</evidence>
<dbReference type="InterPro" id="IPR055414">
    <property type="entry name" value="LRR_R13L4/SHOC2-like"/>
</dbReference>
<dbReference type="GeneID" id="111294702"/>
<dbReference type="KEGG" id="dzi:111294702"/>
<feature type="domain" description="Disease resistance R13L4/SHOC-2-like LRR" evidence="4">
    <location>
        <begin position="181"/>
        <end position="362"/>
    </location>
</feature>
<dbReference type="PRINTS" id="PR00364">
    <property type="entry name" value="DISEASERSIST"/>
</dbReference>
<reference evidence="6" key="1">
    <citation type="submission" date="2025-08" db="UniProtKB">
        <authorList>
            <consortium name="RefSeq"/>
        </authorList>
    </citation>
    <scope>IDENTIFICATION</scope>
    <source>
        <tissue evidence="6">Fruit stalk</tissue>
    </source>
</reference>
<proteinExistence type="predicted"/>
<gene>
    <name evidence="6" type="primary">LOC111294702</name>
</gene>
<accession>A0A6P5YUN1</accession>
<keyword evidence="5" id="KW-1185">Reference proteome</keyword>
<dbReference type="Gene3D" id="3.40.50.300">
    <property type="entry name" value="P-loop containing nucleotide triphosphate hydrolases"/>
    <property type="match status" value="1"/>
</dbReference>
<organism evidence="5 6">
    <name type="scientific">Durio zibethinus</name>
    <name type="common">Durian</name>
    <dbReference type="NCBI Taxonomy" id="66656"/>
    <lineage>
        <taxon>Eukaryota</taxon>
        <taxon>Viridiplantae</taxon>
        <taxon>Streptophyta</taxon>
        <taxon>Embryophyta</taxon>
        <taxon>Tracheophyta</taxon>
        <taxon>Spermatophyta</taxon>
        <taxon>Magnoliopsida</taxon>
        <taxon>eudicotyledons</taxon>
        <taxon>Gunneridae</taxon>
        <taxon>Pentapetalae</taxon>
        <taxon>rosids</taxon>
        <taxon>malvids</taxon>
        <taxon>Malvales</taxon>
        <taxon>Malvaceae</taxon>
        <taxon>Helicteroideae</taxon>
        <taxon>Durio</taxon>
    </lineage>
</organism>
<dbReference type="PANTHER" id="PTHR36766:SF61">
    <property type="entry name" value="NB-ARC DOMAIN DISEASE RESISTANCE PROTEIN"/>
    <property type="match status" value="1"/>
</dbReference>
<evidence type="ECO:0000313" key="5">
    <source>
        <dbReference type="Proteomes" id="UP000515121"/>
    </source>
</evidence>
<dbReference type="Gene3D" id="1.10.8.430">
    <property type="entry name" value="Helical domain of apoptotic protease-activating factors"/>
    <property type="match status" value="1"/>
</dbReference>
<name>A0A6P5YUN1_DURZI</name>
<keyword evidence="2" id="KW-0611">Plant defense</keyword>
<evidence type="ECO:0000259" key="3">
    <source>
        <dbReference type="Pfam" id="PF00931"/>
    </source>
</evidence>